<dbReference type="Pfam" id="PF12796">
    <property type="entry name" value="Ank_2"/>
    <property type="match status" value="2"/>
</dbReference>
<proteinExistence type="predicted"/>
<evidence type="ECO:0000256" key="2">
    <source>
        <dbReference type="ARBA" id="ARBA00023043"/>
    </source>
</evidence>
<gene>
    <name evidence="4" type="ORF">J0H12_06770</name>
</gene>
<feature type="repeat" description="ANK" evidence="3">
    <location>
        <begin position="1"/>
        <end position="31"/>
    </location>
</feature>
<evidence type="ECO:0000256" key="3">
    <source>
        <dbReference type="PROSITE-ProRule" id="PRU00023"/>
    </source>
</evidence>
<dbReference type="PANTHER" id="PTHR24180:SF45">
    <property type="entry name" value="POLY [ADP-RIBOSE] POLYMERASE TANKYRASE"/>
    <property type="match status" value="1"/>
</dbReference>
<dbReference type="InterPro" id="IPR051637">
    <property type="entry name" value="Ank_repeat_dom-contain_49"/>
</dbReference>
<dbReference type="SUPFAM" id="SSF48403">
    <property type="entry name" value="Ankyrin repeat"/>
    <property type="match status" value="1"/>
</dbReference>
<dbReference type="EMBL" id="JAFKGL010000029">
    <property type="protein sequence ID" value="MBN9413606.1"/>
    <property type="molecule type" value="Genomic_DNA"/>
</dbReference>
<accession>A0A8J7TTQ4</accession>
<evidence type="ECO:0000313" key="5">
    <source>
        <dbReference type="Proteomes" id="UP000664414"/>
    </source>
</evidence>
<comment type="caution">
    <text evidence="4">The sequence shown here is derived from an EMBL/GenBank/DDBJ whole genome shotgun (WGS) entry which is preliminary data.</text>
</comment>
<dbReference type="InterPro" id="IPR002110">
    <property type="entry name" value="Ankyrin_rpt"/>
</dbReference>
<feature type="repeat" description="ANK" evidence="3">
    <location>
        <begin position="275"/>
        <end position="307"/>
    </location>
</feature>
<dbReference type="PROSITE" id="PS50088">
    <property type="entry name" value="ANK_REPEAT"/>
    <property type="match status" value="2"/>
</dbReference>
<dbReference type="PROSITE" id="PS50297">
    <property type="entry name" value="ANK_REP_REGION"/>
    <property type="match status" value="1"/>
</dbReference>
<evidence type="ECO:0000256" key="1">
    <source>
        <dbReference type="ARBA" id="ARBA00022737"/>
    </source>
</evidence>
<dbReference type="Proteomes" id="UP000664414">
    <property type="component" value="Unassembled WGS sequence"/>
</dbReference>
<dbReference type="PANTHER" id="PTHR24180">
    <property type="entry name" value="CYCLIN-DEPENDENT KINASE INHIBITOR 2C-RELATED"/>
    <property type="match status" value="1"/>
</dbReference>
<dbReference type="SMART" id="SM00248">
    <property type="entry name" value="ANK"/>
    <property type="match status" value="4"/>
</dbReference>
<organism evidence="4 5">
    <name type="scientific">Candidatus Paracaedimonas acanthamoebae</name>
    <dbReference type="NCBI Taxonomy" id="244581"/>
    <lineage>
        <taxon>Bacteria</taxon>
        <taxon>Pseudomonadati</taxon>
        <taxon>Pseudomonadota</taxon>
        <taxon>Alphaproteobacteria</taxon>
        <taxon>Holosporales</taxon>
        <taxon>Caedimonadaceae</taxon>
        <taxon>Candidatus Paracaedimonas</taxon>
    </lineage>
</organism>
<keyword evidence="1" id="KW-0677">Repeat</keyword>
<dbReference type="Gene3D" id="1.25.40.20">
    <property type="entry name" value="Ankyrin repeat-containing domain"/>
    <property type="match status" value="2"/>
</dbReference>
<reference evidence="4" key="1">
    <citation type="submission" date="2021-02" db="EMBL/GenBank/DDBJ databases">
        <title>Thiocyanate and organic carbon inputs drive convergent selection for specific autotrophic Afipia and Thiobacillus strains within complex microbiomes.</title>
        <authorList>
            <person name="Huddy R.J."/>
            <person name="Sachdeva R."/>
            <person name="Kadzinga F."/>
            <person name="Kantor R.S."/>
            <person name="Harrison S.T.L."/>
            <person name="Banfield J.F."/>
        </authorList>
    </citation>
    <scope>NUCLEOTIDE SEQUENCE</scope>
    <source>
        <strain evidence="4">SCN18_10_11_15_R4_P_38_20</strain>
    </source>
</reference>
<dbReference type="InterPro" id="IPR036770">
    <property type="entry name" value="Ankyrin_rpt-contain_sf"/>
</dbReference>
<sequence length="489" mass="56746">MTALSMACCFGIELYVETLLKRGANISTQDNRGDTPLFHAIYASNPNIVDLLITHIISNNPLAYQEIMNHQNKDGLTPVMEAVRLGKIVHLEKLLTSERQYLKVTRKTSEKTLEEASSSSYEENIAEASRPLPVININASDLWGNTALTFAEDLPPNKCEQVQTLLLKNREDKDFDFYKLQRLRLLIEYQRNIYTRDNEGNTLGMRMVSYPPPSSYPQTFLQTSLWIKNKRKQNICELAEGRWSDEWIKNFIIPSAQEQYNQEILKLYDVPLNKVGDTALLIAARHNFQDIVRVLISCGSDVNAQNNRMQTPLMLLTSWFDTFKNSYSRDLRIFTFLFLHGADVNVETMEEEPRTVKNFYQYNAHLSALLDENILKQSLPTQSDYWKAYCNKILELKAVSSLLERNQRQEENINELILWDAVQPKSIAKSLRIATEKHNDFASYLRAFLWGNHFHFLSRNFFFLSIGQQKIFFLMFEKIKSSILTSYAR</sequence>
<dbReference type="AlphaFoldDB" id="A0A8J7TTQ4"/>
<keyword evidence="2 3" id="KW-0040">ANK repeat</keyword>
<name>A0A8J7TTQ4_9PROT</name>
<evidence type="ECO:0000313" key="4">
    <source>
        <dbReference type="EMBL" id="MBN9413606.1"/>
    </source>
</evidence>
<protein>
    <submittedName>
        <fullName evidence="4">Ankyrin repeat domain-containing protein</fullName>
    </submittedName>
</protein>